<reference evidence="4 5" key="3">
    <citation type="submission" date="2018-09" db="EMBL/GenBank/DDBJ databases">
        <title>Genomic epidemiology reveals two lineages of Vibrio cholerae that can cause global cholera epidemics despite absence of cholera toxin gene.</title>
        <authorList>
            <person name="Wang H."/>
            <person name="Zen W."/>
            <person name="Yu H."/>
            <person name="Zhang W."/>
            <person name="Pan J."/>
            <person name="Yang C."/>
            <person name="Cui Y."/>
        </authorList>
    </citation>
    <scope>NUCLEOTIDE SEQUENCE [LARGE SCALE GENOMIC DNA]</scope>
    <source>
        <strain evidence="4 5">00-1_S85</strain>
    </source>
</reference>
<evidence type="ECO:0000313" key="4">
    <source>
        <dbReference type="EMBL" id="MVD25538.1"/>
    </source>
</evidence>
<dbReference type="SFLD" id="SFLDG00358">
    <property type="entry name" value="Main_(cytGST)"/>
    <property type="match status" value="1"/>
</dbReference>
<dbReference type="EMBL" id="KF680548">
    <property type="protein sequence ID" value="AHC32168.1"/>
    <property type="molecule type" value="Genomic_DNA"/>
</dbReference>
<dbReference type="SUPFAM" id="SSF47616">
    <property type="entry name" value="GST C-terminal domain-like"/>
    <property type="match status" value="1"/>
</dbReference>
<dbReference type="InterPro" id="IPR004045">
    <property type="entry name" value="Glutathione_S-Trfase_N"/>
</dbReference>
<keyword evidence="3" id="KW-0808">Transferase</keyword>
<dbReference type="Gene3D" id="3.40.30.10">
    <property type="entry name" value="Glutaredoxin"/>
    <property type="match status" value="1"/>
</dbReference>
<organism evidence="3">
    <name type="scientific">Vibrio cholerae</name>
    <dbReference type="NCBI Taxonomy" id="666"/>
    <lineage>
        <taxon>Bacteria</taxon>
        <taxon>Pseudomonadati</taxon>
        <taxon>Pseudomonadota</taxon>
        <taxon>Gammaproteobacteria</taxon>
        <taxon>Vibrionales</taxon>
        <taxon>Vibrionaceae</taxon>
        <taxon>Vibrio</taxon>
    </lineage>
</organism>
<dbReference type="OMA" id="HWISQGL"/>
<proteinExistence type="predicted"/>
<dbReference type="GO" id="GO:0004364">
    <property type="term" value="F:glutathione transferase activity"/>
    <property type="evidence" value="ECO:0007669"/>
    <property type="project" value="TreeGrafter"/>
</dbReference>
<reference evidence="3" key="2">
    <citation type="journal article" date="2014" name="Infect. Genet. Evol.">
        <title>The purifying trend in the chromosomal integron in Vibrio cholerae strains during the seventh pandemic.</title>
        <authorList>
            <person name="Zhang C."/>
            <person name="Pang B."/>
            <person name="Zhou Z."/>
            <person name="Wang H."/>
            <person name="Zhou H."/>
            <person name="Lu X."/>
            <person name="Du P."/>
            <person name="Zhang L."/>
            <person name="Li J."/>
            <person name="Cui Z."/>
            <person name="Chen C."/>
            <person name="Stokes H.W."/>
            <person name="Kan B."/>
        </authorList>
    </citation>
    <scope>NUCLEOTIDE SEQUENCE</scope>
    <source>
        <strain evidence="3">JX20062026</strain>
    </source>
</reference>
<dbReference type="PATRIC" id="fig|666.1973.peg.3721"/>
<evidence type="ECO:0000259" key="2">
    <source>
        <dbReference type="PROSITE" id="PS50405"/>
    </source>
</evidence>
<dbReference type="InterPro" id="IPR036249">
    <property type="entry name" value="Thioredoxin-like_sf"/>
</dbReference>
<dbReference type="SFLD" id="SFLDS00019">
    <property type="entry name" value="Glutathione_Transferase_(cytos"/>
    <property type="match status" value="1"/>
</dbReference>
<dbReference type="InterPro" id="IPR036282">
    <property type="entry name" value="Glutathione-S-Trfase_C_sf"/>
</dbReference>
<dbReference type="Pfam" id="PF13417">
    <property type="entry name" value="GST_N_3"/>
    <property type="match status" value="1"/>
</dbReference>
<name>A0A085SHY3_VIBCL</name>
<dbReference type="GO" id="GO:0006749">
    <property type="term" value="P:glutathione metabolic process"/>
    <property type="evidence" value="ECO:0007669"/>
    <property type="project" value="TreeGrafter"/>
</dbReference>
<evidence type="ECO:0000313" key="5">
    <source>
        <dbReference type="Proteomes" id="UP000471242"/>
    </source>
</evidence>
<gene>
    <name evidence="4" type="ORF">D6U24_19675</name>
</gene>
<accession>A0A085SHY3</accession>
<sequence>MVMVVLFEFSGNALPAPWAGVMFFGVKMDLSLYSAKGSNSSERVEWMLNFKGIPYERIEVSSDDLATTYRVMNPFGYVPSLLVDGLVFTESMAIAEYLEERFPTSPLLGQSLEEKTKIRSVCEYVNSSIHSPQNRTVLNFFRPDLDETSKRKVRGEWIMLCLDKLSQTICNESGFIIGRTFSLADIFVASIYKKALQHGYVESEFYNNHLIYIRKNERVAVSEPQT</sequence>
<dbReference type="Proteomes" id="UP000471242">
    <property type="component" value="Unassembled WGS sequence"/>
</dbReference>
<dbReference type="FunFam" id="3.40.30.10:FF:000502">
    <property type="entry name" value="Maleylacetoacetate isomerase/glutathione S-transferase"/>
    <property type="match status" value="1"/>
</dbReference>
<dbReference type="AlphaFoldDB" id="A0A085SHY3"/>
<feature type="domain" description="GST C-terminal" evidence="2">
    <location>
        <begin position="111"/>
        <end position="226"/>
    </location>
</feature>
<dbReference type="SUPFAM" id="SSF52833">
    <property type="entry name" value="Thioredoxin-like"/>
    <property type="match status" value="1"/>
</dbReference>
<reference evidence="3" key="1">
    <citation type="submission" date="2013-09" db="EMBL/GenBank/DDBJ databases">
        <authorList>
            <person name="Zhang C.C."/>
            <person name="Pang B."/>
            <person name="Zhou Z.M."/>
        </authorList>
    </citation>
    <scope>NUCLEOTIDE SEQUENCE</scope>
    <source>
        <strain evidence="3">JX20062026</strain>
    </source>
</reference>
<dbReference type="PROSITE" id="PS50405">
    <property type="entry name" value="GST_CTER"/>
    <property type="match status" value="1"/>
</dbReference>
<dbReference type="EMBL" id="QZRB01000058">
    <property type="protein sequence ID" value="MVD25538.1"/>
    <property type="molecule type" value="Genomic_DNA"/>
</dbReference>
<dbReference type="InterPro" id="IPR010987">
    <property type="entry name" value="Glutathione-S-Trfase_C-like"/>
</dbReference>
<dbReference type="CDD" id="cd00570">
    <property type="entry name" value="GST_N_family"/>
    <property type="match status" value="1"/>
</dbReference>
<dbReference type="PANTHER" id="PTHR42673:SF21">
    <property type="entry name" value="GLUTATHIONE S-TRANSFERASE YFCF"/>
    <property type="match status" value="1"/>
</dbReference>
<dbReference type="PROSITE" id="PS50404">
    <property type="entry name" value="GST_NTER"/>
    <property type="match status" value="1"/>
</dbReference>
<dbReference type="GO" id="GO:0016034">
    <property type="term" value="F:maleylacetoacetate isomerase activity"/>
    <property type="evidence" value="ECO:0007669"/>
    <property type="project" value="TreeGrafter"/>
</dbReference>
<feature type="domain" description="GST N-terminal" evidence="1">
    <location>
        <begin position="28"/>
        <end position="106"/>
    </location>
</feature>
<protein>
    <submittedName>
        <fullName evidence="3 4">Glutathione S-transferase</fullName>
    </submittedName>
</protein>
<evidence type="ECO:0000313" key="3">
    <source>
        <dbReference type="EMBL" id="AHC32168.1"/>
    </source>
</evidence>
<dbReference type="GO" id="GO:0006559">
    <property type="term" value="P:L-phenylalanine catabolic process"/>
    <property type="evidence" value="ECO:0007669"/>
    <property type="project" value="TreeGrafter"/>
</dbReference>
<dbReference type="InterPro" id="IPR040079">
    <property type="entry name" value="Glutathione_S-Trfase"/>
</dbReference>
<dbReference type="PANTHER" id="PTHR42673">
    <property type="entry name" value="MALEYLACETOACETATE ISOMERASE"/>
    <property type="match status" value="1"/>
</dbReference>
<dbReference type="CDD" id="cd00299">
    <property type="entry name" value="GST_C_family"/>
    <property type="match status" value="1"/>
</dbReference>
<dbReference type="Gene3D" id="1.20.1050.10">
    <property type="match status" value="1"/>
</dbReference>
<evidence type="ECO:0000259" key="1">
    <source>
        <dbReference type="PROSITE" id="PS50404"/>
    </source>
</evidence>